<dbReference type="SUPFAM" id="SSF54001">
    <property type="entry name" value="Cysteine proteinases"/>
    <property type="match status" value="1"/>
</dbReference>
<name>A0A3L8GM58_STRIN</name>
<feature type="domain" description="Peptidase C51" evidence="2">
    <location>
        <begin position="741"/>
        <end position="874"/>
    </location>
</feature>
<dbReference type="Gene3D" id="3.90.1720.10">
    <property type="entry name" value="endopeptidase domain like (from Nostoc punctiforme)"/>
    <property type="match status" value="1"/>
</dbReference>
<dbReference type="OrthoDB" id="9805070at2"/>
<evidence type="ECO:0000256" key="1">
    <source>
        <dbReference type="SAM" id="Phobius"/>
    </source>
</evidence>
<evidence type="ECO:0000313" key="4">
    <source>
        <dbReference type="Proteomes" id="UP000269148"/>
    </source>
</evidence>
<dbReference type="Gene3D" id="2.70.70.10">
    <property type="entry name" value="Glucose Permease (Domain IIA)"/>
    <property type="match status" value="1"/>
</dbReference>
<accession>A0A3L8GM58</accession>
<protein>
    <submittedName>
        <fullName evidence="3">CHAP domain-containing protein</fullName>
    </submittedName>
</protein>
<dbReference type="SUPFAM" id="SSF51261">
    <property type="entry name" value="Duplicated hybrid motif"/>
    <property type="match status" value="1"/>
</dbReference>
<dbReference type="InterPro" id="IPR038765">
    <property type="entry name" value="Papain-like_cys_pep_sf"/>
</dbReference>
<feature type="transmembrane region" description="Helical" evidence="1">
    <location>
        <begin position="243"/>
        <end position="264"/>
    </location>
</feature>
<dbReference type="EMBL" id="QLQD01000028">
    <property type="protein sequence ID" value="RLU58049.1"/>
    <property type="molecule type" value="Genomic_DNA"/>
</dbReference>
<reference evidence="3 4" key="1">
    <citation type="submission" date="2018-06" db="EMBL/GenBank/DDBJ databases">
        <title>Mutators as drivers of adaptation in pathogenic bacteria and a risk factor for host jumps and vaccine escape.</title>
        <authorList>
            <person name="Barnes A.C."/>
            <person name="Silayeva O."/>
        </authorList>
    </citation>
    <scope>NUCLEOTIDE SEQUENCE [LARGE SCALE GENOMIC DNA]</scope>
    <source>
        <strain evidence="3 4">QMA0445</strain>
    </source>
</reference>
<comment type="caution">
    <text evidence="3">The sequence shown here is derived from an EMBL/GenBank/DDBJ whole genome shotgun (WGS) entry which is preliminary data.</text>
</comment>
<dbReference type="Gene3D" id="1.10.530.10">
    <property type="match status" value="1"/>
</dbReference>
<keyword evidence="1" id="KW-0812">Transmembrane</keyword>
<dbReference type="RefSeq" id="WP_121791979.1">
    <property type="nucleotide sequence ID" value="NZ_QLQC01000029.1"/>
</dbReference>
<dbReference type="PROSITE" id="PS50911">
    <property type="entry name" value="CHAP"/>
    <property type="match status" value="1"/>
</dbReference>
<dbReference type="InterPro" id="IPR011055">
    <property type="entry name" value="Dup_hybrid_motif"/>
</dbReference>
<dbReference type="Pfam" id="PF18013">
    <property type="entry name" value="Phage_lysozyme2"/>
    <property type="match status" value="1"/>
</dbReference>
<dbReference type="InterPro" id="IPR007921">
    <property type="entry name" value="CHAP_dom"/>
</dbReference>
<evidence type="ECO:0000313" key="3">
    <source>
        <dbReference type="EMBL" id="RLU58049.1"/>
    </source>
</evidence>
<sequence>MADNNNWLKNKLEENRAMKESIAQGTSQLQDLKPRQAVKQAKVESRHVKQELKAYKKQYVLAKKGKDLELLKEAKGNLVLKKTDYKVQKAVTQSMIKRNGGTAKQKLARKGYQTSRRTAEALVAEQDTLSDIAEARRKNRELQASINQSKKMAKYTKKIGAESVKGSYSVGNRVYNKVRGQGFTRTVKADRWETKLLEQTKRLKRKIARTKVGKTTKATTKTFKILGKPVLTIIKSPLRIKSYLILFLVAMVVAIFAGSAPGTVQQDEFDLGKSWLQLSKRDREKSNDEVDYWTNIDDVLFYMNFKYGGDWTPETKWNEGRGGKFSGTLGFNHFSDALNDVWNNLNKDISNLKTVSDVIDSVKWMKLDKADKDEYNELLELSKEVGRYPNYQELSSPFYDDKDEVHLSTPLIIIKRFGYISTSKIYEGSQIKAETGKTLKAVMSGTIHLNKSDIQIKSSDAIFTYDDVAGIRVKDGQKVTSGEDIATVKTNGYQEVHYQKLEEKETKENKEKWTYVNPGFYFTFVTYNQTTSVKTNLNLSGDLATKANAIRDRVKKKIPNATDNGIASMLGNFATESNVTAKRAESDYLKPPVGASNDSWDNDAWLNMGFAEGASVGSLVKHRGLGLGMWTDTFDGAIRNTLLRDYAKKKDKKWYDLELQIDFMLEGDNPYYINHLKSILTSNDDVNTLTKRFLNNWEGNAGDKLMERQNNAKQILNFLKNGPLRGGGTVASSWNFPESYRDKLKNPPTSASMTTQPGNGYPPGQCTWYAYNRLVELGEIKDLSGSYGFLGNGQNWVASLASKGWKTSSLPKEGAVVSTLGGFDGTLAIYGHVSIVEVVNPDGSFLMSECNYNYVQDKVHYRVVRPAPYYTFATPK</sequence>
<dbReference type="AlphaFoldDB" id="A0A3L8GM58"/>
<gene>
    <name evidence="3" type="ORF">DIY07_02650</name>
</gene>
<proteinExistence type="predicted"/>
<dbReference type="Proteomes" id="UP000269148">
    <property type="component" value="Unassembled WGS sequence"/>
</dbReference>
<organism evidence="3 4">
    <name type="scientific">Streptococcus iniae</name>
    <name type="common">Streptococcus shiloi</name>
    <dbReference type="NCBI Taxonomy" id="1346"/>
    <lineage>
        <taxon>Bacteria</taxon>
        <taxon>Bacillati</taxon>
        <taxon>Bacillota</taxon>
        <taxon>Bacilli</taxon>
        <taxon>Lactobacillales</taxon>
        <taxon>Streptococcaceae</taxon>
        <taxon>Streptococcus</taxon>
    </lineage>
</organism>
<keyword evidence="1" id="KW-0472">Membrane</keyword>
<dbReference type="Pfam" id="PF05257">
    <property type="entry name" value="CHAP"/>
    <property type="match status" value="1"/>
</dbReference>
<dbReference type="InterPro" id="IPR041219">
    <property type="entry name" value="Phage_lysozyme2"/>
</dbReference>
<keyword evidence="1" id="KW-1133">Transmembrane helix</keyword>
<evidence type="ECO:0000259" key="2">
    <source>
        <dbReference type="PROSITE" id="PS50911"/>
    </source>
</evidence>